<gene>
    <name evidence="9" type="ORF">AQUCO_02100133v1</name>
</gene>
<dbReference type="PANTHER" id="PTHR11101:SF89">
    <property type="entry name" value="PHOSPHATE TRANSPORTER"/>
    <property type="match status" value="1"/>
</dbReference>
<keyword evidence="10" id="KW-1185">Reference proteome</keyword>
<feature type="transmembrane region" description="Helical" evidence="7">
    <location>
        <begin position="430"/>
        <end position="459"/>
    </location>
</feature>
<feature type="compositionally biased region" description="Basic and acidic residues" evidence="8">
    <location>
        <begin position="272"/>
        <end position="282"/>
    </location>
</feature>
<feature type="transmembrane region" description="Helical" evidence="7">
    <location>
        <begin position="174"/>
        <end position="196"/>
    </location>
</feature>
<keyword evidence="3 7" id="KW-0592">Phosphate transport</keyword>
<evidence type="ECO:0000256" key="1">
    <source>
        <dbReference type="ARBA" id="ARBA00004141"/>
    </source>
</evidence>
<evidence type="ECO:0000256" key="2">
    <source>
        <dbReference type="ARBA" id="ARBA00022448"/>
    </source>
</evidence>
<evidence type="ECO:0000256" key="8">
    <source>
        <dbReference type="SAM" id="MobiDB-lite"/>
    </source>
</evidence>
<feature type="transmembrane region" description="Helical" evidence="7">
    <location>
        <begin position="59"/>
        <end position="82"/>
    </location>
</feature>
<comment type="subcellular location">
    <subcellularLocation>
        <location evidence="1 7">Membrane</location>
        <topology evidence="1 7">Multi-pass membrane protein</topology>
    </subcellularLocation>
</comment>
<feature type="compositionally biased region" description="Basic and acidic residues" evidence="8">
    <location>
        <begin position="290"/>
        <end position="302"/>
    </location>
</feature>
<keyword evidence="5 7" id="KW-1133">Transmembrane helix</keyword>
<comment type="similarity">
    <text evidence="7">Belongs to the inorganic phosphate transporter (PiT) (TC 2.A.20) family.</text>
</comment>
<evidence type="ECO:0000256" key="7">
    <source>
        <dbReference type="RuleBase" id="RU363058"/>
    </source>
</evidence>
<feature type="transmembrane region" description="Helical" evidence="7">
    <location>
        <begin position="208"/>
        <end position="230"/>
    </location>
</feature>
<proteinExistence type="inferred from homology"/>
<dbReference type="Proteomes" id="UP000230069">
    <property type="component" value="Unassembled WGS sequence"/>
</dbReference>
<keyword evidence="4 7" id="KW-0812">Transmembrane</keyword>
<evidence type="ECO:0000313" key="10">
    <source>
        <dbReference type="Proteomes" id="UP000230069"/>
    </source>
</evidence>
<evidence type="ECO:0000256" key="5">
    <source>
        <dbReference type="ARBA" id="ARBA00022989"/>
    </source>
</evidence>
<dbReference type="EMBL" id="KZ305038">
    <property type="protein sequence ID" value="PIA42068.1"/>
    <property type="molecule type" value="Genomic_DNA"/>
</dbReference>
<dbReference type="GO" id="GO:0035435">
    <property type="term" value="P:phosphate ion transmembrane transport"/>
    <property type="evidence" value="ECO:0007669"/>
    <property type="project" value="TreeGrafter"/>
</dbReference>
<evidence type="ECO:0000256" key="3">
    <source>
        <dbReference type="ARBA" id="ARBA00022592"/>
    </source>
</evidence>
<evidence type="ECO:0000256" key="6">
    <source>
        <dbReference type="ARBA" id="ARBA00023136"/>
    </source>
</evidence>
<keyword evidence="6 7" id="KW-0472">Membrane</keyword>
<dbReference type="InterPro" id="IPR001204">
    <property type="entry name" value="Phos_transporter"/>
</dbReference>
<name>A0A2G5DEW5_AQUCA</name>
<dbReference type="STRING" id="218851.A0A2G5DEW5"/>
<comment type="function">
    <text evidence="7">Sodium-phosphate symporter.</text>
</comment>
<feature type="transmembrane region" description="Helical" evidence="7">
    <location>
        <begin position="479"/>
        <end position="496"/>
    </location>
</feature>
<keyword evidence="2 7" id="KW-0813">Transport</keyword>
<dbReference type="OrthoDB" id="260807at2759"/>
<reference evidence="9 10" key="1">
    <citation type="submission" date="2017-09" db="EMBL/GenBank/DDBJ databases">
        <title>WGS assembly of Aquilegia coerulea Goldsmith.</title>
        <authorList>
            <person name="Hodges S."/>
            <person name="Kramer E."/>
            <person name="Nordborg M."/>
            <person name="Tomkins J."/>
            <person name="Borevitz J."/>
            <person name="Derieg N."/>
            <person name="Yan J."/>
            <person name="Mihaltcheva S."/>
            <person name="Hayes R.D."/>
            <person name="Rokhsar D."/>
        </authorList>
    </citation>
    <scope>NUCLEOTIDE SEQUENCE [LARGE SCALE GENOMIC DNA]</scope>
    <source>
        <strain evidence="10">cv. Goldsmith</strain>
    </source>
</reference>
<feature type="transmembrane region" description="Helical" evidence="7">
    <location>
        <begin position="563"/>
        <end position="586"/>
    </location>
</feature>
<evidence type="ECO:0000256" key="4">
    <source>
        <dbReference type="ARBA" id="ARBA00022692"/>
    </source>
</evidence>
<feature type="region of interest" description="Disordered" evidence="8">
    <location>
        <begin position="272"/>
        <end position="302"/>
    </location>
</feature>
<dbReference type="InParanoid" id="A0A2G5DEW5"/>
<dbReference type="PANTHER" id="PTHR11101">
    <property type="entry name" value="PHOSPHATE TRANSPORTER"/>
    <property type="match status" value="1"/>
</dbReference>
<protein>
    <recommendedName>
        <fullName evidence="7">Phosphate transporter</fullName>
    </recommendedName>
</protein>
<organism evidence="9 10">
    <name type="scientific">Aquilegia coerulea</name>
    <name type="common">Rocky mountain columbine</name>
    <dbReference type="NCBI Taxonomy" id="218851"/>
    <lineage>
        <taxon>Eukaryota</taxon>
        <taxon>Viridiplantae</taxon>
        <taxon>Streptophyta</taxon>
        <taxon>Embryophyta</taxon>
        <taxon>Tracheophyta</taxon>
        <taxon>Spermatophyta</taxon>
        <taxon>Magnoliopsida</taxon>
        <taxon>Ranunculales</taxon>
        <taxon>Ranunculaceae</taxon>
        <taxon>Thalictroideae</taxon>
        <taxon>Aquilegia</taxon>
    </lineage>
</organism>
<feature type="transmembrane region" description="Helical" evidence="7">
    <location>
        <begin position="102"/>
        <end position="124"/>
    </location>
</feature>
<feature type="transmembrane region" description="Helical" evidence="7">
    <location>
        <begin position="26"/>
        <end position="47"/>
    </location>
</feature>
<dbReference type="GO" id="GO:0016020">
    <property type="term" value="C:membrane"/>
    <property type="evidence" value="ECO:0007669"/>
    <property type="project" value="UniProtKB-SubCell"/>
</dbReference>
<dbReference type="Pfam" id="PF01384">
    <property type="entry name" value="PHO4"/>
    <property type="match status" value="1"/>
</dbReference>
<evidence type="ECO:0000313" key="9">
    <source>
        <dbReference type="EMBL" id="PIA42068.1"/>
    </source>
</evidence>
<feature type="transmembrane region" description="Helical" evidence="7">
    <location>
        <begin position="242"/>
        <end position="264"/>
    </location>
</feature>
<sequence length="598" mass="66567">MSSKERKIPVHVITEVVGKWRKTYRWIPIFGAIVTFAMAFCTGANNVPVPFSTLVGSGALTLIQATLAASVIYVPGTAFASNSTLDALFSDFLKEKQPNEGFLMWSLVAVLITATIWLALATYFELPVSSQQSTQGALLGTVLVTEGISSLPTWNKNKNHNFNGGGLLWIFLEWTMAPIIACVGTFCFFALLKIFILRHDNAEKRALLFAPICYGASTGLLCLFFMYQVIPLKVTIKKWETAVAVTLATLMGVLLSLLVLLYMARKRFDSQGKPHNNGDNKSSELGLIESTRDEESNINSKNEDEKFEDALKEFMQLRVLDTVYEEDERSWASPNTDIVSDPVPESSQVVLGQPTRFKQLLESTPNRLVQRKPLIKMENTTSKEKLSEFFKDLEKFSFYPLVEYDRHTLVRHALAEKFDETEKLFGFPQLLASCILAFIQSSTEIAAVVSPLGAIIDIFNHRARYSGNGEDAVSIHVNWWIRGIGGIAASIGFFVWGWKLTQSLGGKLTYMSNSRGLVSQLCTVATVIMMTRLNLPVSTSHAFVGSLLGIGIADDPWNVNWKLFIKFLFGWVFTILFCSGVAYGIYSFTIFSPGYVVP</sequence>
<dbReference type="AlphaFoldDB" id="A0A2G5DEW5"/>
<dbReference type="GO" id="GO:0005315">
    <property type="term" value="F:phosphate transmembrane transporter activity"/>
    <property type="evidence" value="ECO:0007669"/>
    <property type="project" value="InterPro"/>
</dbReference>
<accession>A0A2G5DEW5</accession>